<accession>A0ABT5EKL1</accession>
<comment type="caution">
    <text evidence="2">The sequence shown here is derived from an EMBL/GenBank/DDBJ whole genome shotgun (WGS) entry which is preliminary data.</text>
</comment>
<evidence type="ECO:0008006" key="4">
    <source>
        <dbReference type="Google" id="ProtNLM"/>
    </source>
</evidence>
<dbReference type="EMBL" id="JAQNDO010000001">
    <property type="protein sequence ID" value="MDC0741892.1"/>
    <property type="molecule type" value="Genomic_DNA"/>
</dbReference>
<keyword evidence="3" id="KW-1185">Reference proteome</keyword>
<gene>
    <name evidence="2" type="ORF">POL67_11080</name>
</gene>
<keyword evidence="1" id="KW-0732">Signal</keyword>
<evidence type="ECO:0000313" key="3">
    <source>
        <dbReference type="Proteomes" id="UP001221411"/>
    </source>
</evidence>
<dbReference type="Proteomes" id="UP001221411">
    <property type="component" value="Unassembled WGS sequence"/>
</dbReference>
<proteinExistence type="predicted"/>
<protein>
    <recommendedName>
        <fullName evidence="4">Lipoprotein</fullName>
    </recommendedName>
</protein>
<organism evidence="2 3">
    <name type="scientific">Polyangium mundeleinium</name>
    <dbReference type="NCBI Taxonomy" id="2995306"/>
    <lineage>
        <taxon>Bacteria</taxon>
        <taxon>Pseudomonadati</taxon>
        <taxon>Myxococcota</taxon>
        <taxon>Polyangia</taxon>
        <taxon>Polyangiales</taxon>
        <taxon>Polyangiaceae</taxon>
        <taxon>Polyangium</taxon>
    </lineage>
</organism>
<reference evidence="2 3" key="1">
    <citation type="submission" date="2022-11" db="EMBL/GenBank/DDBJ databases">
        <title>Minimal conservation of predation-associated metabolite biosynthetic gene clusters underscores biosynthetic potential of Myxococcota including descriptions for ten novel species: Archangium lansinium sp. nov., Myxococcus landrumus sp. nov., Nannocystis bai.</title>
        <authorList>
            <person name="Ahearne A."/>
            <person name="Stevens C."/>
            <person name="Dowd S."/>
        </authorList>
    </citation>
    <scope>NUCLEOTIDE SEQUENCE [LARGE SCALE GENOMIC DNA]</scope>
    <source>
        <strain evidence="2 3">RJM3</strain>
    </source>
</reference>
<name>A0ABT5EKL1_9BACT</name>
<feature type="signal peptide" evidence="1">
    <location>
        <begin position="1"/>
        <end position="23"/>
    </location>
</feature>
<dbReference type="RefSeq" id="WP_271917221.1">
    <property type="nucleotide sequence ID" value="NZ_JAQNDO010000001.1"/>
</dbReference>
<evidence type="ECO:0000313" key="2">
    <source>
        <dbReference type="EMBL" id="MDC0741892.1"/>
    </source>
</evidence>
<feature type="chain" id="PRO_5047098224" description="Lipoprotein" evidence="1">
    <location>
        <begin position="24"/>
        <end position="133"/>
    </location>
</feature>
<sequence>MKRRTLVAPAVLVALLAALPAHAEPPDNPDPFFGRDKALHFGFSAALASGAYGASALSGLDGRANRVAVGMAVALGAGYSKEILDAAGFGTPSWKDFAWDLIGTAVGLGVSLAIDYALSPSPTEKSGRPAPAR</sequence>
<evidence type="ECO:0000256" key="1">
    <source>
        <dbReference type="SAM" id="SignalP"/>
    </source>
</evidence>